<sequence length="306" mass="32509">MSTGAAIAQTDYPGKPIKLIVPFAAAGSTDIMARTLANALTKELGQTVLVENRPGASGNIGADAVARAPADGYTLLYTSTNLTANPAQMPVNYDVVRDFAPISRVAFLPLVLIKSSTVQANTVPDLVRDIRSQPDKYNFSSSGVGGAPHMAGERFKSVGKLEMAHVPYNGAGPALNDVAAGRVQLTFTTFSSAQALLKTDKIGALAVAHDRRLPSLPQLPTFKEYGMQGLEMGTMNGLLAPAKTPQPVIDKLYAAVQKAAASPEMRKQFEEQGADLLAEDPATFASYIRSDVQRWKDMMSGIEVAK</sequence>
<dbReference type="Pfam" id="PF03401">
    <property type="entry name" value="TctC"/>
    <property type="match status" value="1"/>
</dbReference>
<keyword evidence="3" id="KW-1185">Reference proteome</keyword>
<dbReference type="Proteomes" id="UP000001977">
    <property type="component" value="Chromosome"/>
</dbReference>
<reference evidence="2 3" key="1">
    <citation type="journal article" date="2006" name="J. Bacteriol.">
        <title>Comparison of the genome sequence of the poultry pathogen Bordetella avium with those of B. bronchiseptica, B. pertussis, and B. parapertussis reveals extensive diversity in surface structures associated with host interaction.</title>
        <authorList>
            <person name="Sebaihia M."/>
            <person name="Preston A."/>
            <person name="Maskell D.J."/>
            <person name="Kuzmiak H."/>
            <person name="Connell T.D."/>
            <person name="King N.D."/>
            <person name="Orndorff P.E."/>
            <person name="Miyamoto D.M."/>
            <person name="Thomson N.R."/>
            <person name="Harris D."/>
            <person name="Goble A."/>
            <person name="Lord A."/>
            <person name="Murphy L."/>
            <person name="Quail M.A."/>
            <person name="Rutter S."/>
            <person name="Squares R."/>
            <person name="Squares S."/>
            <person name="Woodward J."/>
            <person name="Parkhill J."/>
            <person name="Temple L.M."/>
        </authorList>
    </citation>
    <scope>NUCLEOTIDE SEQUENCE [LARGE SCALE GENOMIC DNA]</scope>
    <source>
        <strain evidence="2 3">197N</strain>
    </source>
</reference>
<gene>
    <name evidence="2" type="ordered locus">BAV3261</name>
</gene>
<dbReference type="CDD" id="cd13578">
    <property type="entry name" value="PBP2_Bug27"/>
    <property type="match status" value="1"/>
</dbReference>
<evidence type="ECO:0000256" key="1">
    <source>
        <dbReference type="ARBA" id="ARBA00006987"/>
    </source>
</evidence>
<dbReference type="AlphaFoldDB" id="Q2KTY9"/>
<dbReference type="Gene3D" id="3.40.190.150">
    <property type="entry name" value="Bordetella uptake gene, domain 1"/>
    <property type="match status" value="1"/>
</dbReference>
<dbReference type="InterPro" id="IPR005064">
    <property type="entry name" value="BUG"/>
</dbReference>
<dbReference type="InterPro" id="IPR042100">
    <property type="entry name" value="Bug_dom1"/>
</dbReference>
<dbReference type="eggNOG" id="COG3181">
    <property type="taxonomic scope" value="Bacteria"/>
</dbReference>
<proteinExistence type="inferred from homology"/>
<dbReference type="PANTHER" id="PTHR42928">
    <property type="entry name" value="TRICARBOXYLATE-BINDING PROTEIN"/>
    <property type="match status" value="1"/>
</dbReference>
<protein>
    <submittedName>
        <fullName evidence="2">Exported protein</fullName>
    </submittedName>
</protein>
<evidence type="ECO:0000313" key="2">
    <source>
        <dbReference type="EMBL" id="CAJ50871.1"/>
    </source>
</evidence>
<evidence type="ECO:0000313" key="3">
    <source>
        <dbReference type="Proteomes" id="UP000001977"/>
    </source>
</evidence>
<dbReference type="SUPFAM" id="SSF53850">
    <property type="entry name" value="Periplasmic binding protein-like II"/>
    <property type="match status" value="1"/>
</dbReference>
<dbReference type="OrthoDB" id="8631418at2"/>
<dbReference type="RefSeq" id="WP_012418898.1">
    <property type="nucleotide sequence ID" value="NC_010645.1"/>
</dbReference>
<dbReference type="EMBL" id="AM167904">
    <property type="protein sequence ID" value="CAJ50871.1"/>
    <property type="molecule type" value="Genomic_DNA"/>
</dbReference>
<comment type="similarity">
    <text evidence="1">Belongs to the UPF0065 (bug) family.</text>
</comment>
<organism evidence="2 3">
    <name type="scientific">Bordetella avium (strain 197N)</name>
    <dbReference type="NCBI Taxonomy" id="360910"/>
    <lineage>
        <taxon>Bacteria</taxon>
        <taxon>Pseudomonadati</taxon>
        <taxon>Pseudomonadota</taxon>
        <taxon>Betaproteobacteria</taxon>
        <taxon>Burkholderiales</taxon>
        <taxon>Alcaligenaceae</taxon>
        <taxon>Bordetella</taxon>
    </lineage>
</organism>
<dbReference type="KEGG" id="bav:BAV3261"/>
<dbReference type="PANTHER" id="PTHR42928:SF5">
    <property type="entry name" value="BLR1237 PROTEIN"/>
    <property type="match status" value="1"/>
</dbReference>
<accession>Q2KTY9</accession>
<dbReference type="PIRSF" id="PIRSF017082">
    <property type="entry name" value="YflP"/>
    <property type="match status" value="1"/>
</dbReference>
<dbReference type="Gene3D" id="3.40.190.10">
    <property type="entry name" value="Periplasmic binding protein-like II"/>
    <property type="match status" value="1"/>
</dbReference>
<name>Q2KTY9_BORA1</name>
<dbReference type="STRING" id="360910.BAV3261"/>
<dbReference type="HOGENOM" id="CLU_045683_0_0_4"/>